<name>A0A6A3C6C1_HIBSY</name>
<dbReference type="Proteomes" id="UP000436088">
    <property type="component" value="Unassembled WGS sequence"/>
</dbReference>
<evidence type="ECO:0000313" key="1">
    <source>
        <dbReference type="EMBL" id="KAE8723118.1"/>
    </source>
</evidence>
<dbReference type="AlphaFoldDB" id="A0A6A3C6C1"/>
<evidence type="ECO:0000313" key="2">
    <source>
        <dbReference type="Proteomes" id="UP000436088"/>
    </source>
</evidence>
<organism evidence="1 2">
    <name type="scientific">Hibiscus syriacus</name>
    <name type="common">Rose of Sharon</name>
    <dbReference type="NCBI Taxonomy" id="106335"/>
    <lineage>
        <taxon>Eukaryota</taxon>
        <taxon>Viridiplantae</taxon>
        <taxon>Streptophyta</taxon>
        <taxon>Embryophyta</taxon>
        <taxon>Tracheophyta</taxon>
        <taxon>Spermatophyta</taxon>
        <taxon>Magnoliopsida</taxon>
        <taxon>eudicotyledons</taxon>
        <taxon>Gunneridae</taxon>
        <taxon>Pentapetalae</taxon>
        <taxon>rosids</taxon>
        <taxon>malvids</taxon>
        <taxon>Malvales</taxon>
        <taxon>Malvaceae</taxon>
        <taxon>Malvoideae</taxon>
        <taxon>Hibiscus</taxon>
    </lineage>
</organism>
<proteinExistence type="predicted"/>
<reference evidence="1" key="1">
    <citation type="submission" date="2019-09" db="EMBL/GenBank/DDBJ databases">
        <title>Draft genome information of white flower Hibiscus syriacus.</title>
        <authorList>
            <person name="Kim Y.-M."/>
        </authorList>
    </citation>
    <scope>NUCLEOTIDE SEQUENCE [LARGE SCALE GENOMIC DNA]</scope>
    <source>
        <strain evidence="1">YM2019G1</strain>
    </source>
</reference>
<accession>A0A6A3C6C1</accession>
<sequence length="78" mass="9019">MTLFSGSREVVPVDYEAEVYQRLLDASLSGDLRSAFECLSDPFVDVNFVGTVCLRMRKTDVVLREESAREVRFEYEEF</sequence>
<protein>
    <submittedName>
        <fullName evidence="1">Uncharacterized protein</fullName>
    </submittedName>
</protein>
<keyword evidence="2" id="KW-1185">Reference proteome</keyword>
<gene>
    <name evidence="1" type="ORF">F3Y22_tig00013040pilonHSYRG00016</name>
</gene>
<comment type="caution">
    <text evidence="1">The sequence shown here is derived from an EMBL/GenBank/DDBJ whole genome shotgun (WGS) entry which is preliminary data.</text>
</comment>
<dbReference type="EMBL" id="VEPZ02000545">
    <property type="protein sequence ID" value="KAE8723118.1"/>
    <property type="molecule type" value="Genomic_DNA"/>
</dbReference>